<reference evidence="4" key="1">
    <citation type="submission" date="2023-02" db="EMBL/GenBank/DDBJ databases">
        <title>Kitasatospora phosalacinea NBRC 14362.</title>
        <authorList>
            <person name="Ichikawa N."/>
            <person name="Sato H."/>
            <person name="Tonouchi N."/>
        </authorList>
    </citation>
    <scope>NUCLEOTIDE SEQUENCE</scope>
    <source>
        <strain evidence="4">NBRC 14362</strain>
    </source>
</reference>
<dbReference type="InterPro" id="IPR006162">
    <property type="entry name" value="Ppantetheine_attach_site"/>
</dbReference>
<dbReference type="EMBL" id="BSRX01000083">
    <property type="protein sequence ID" value="GLW59450.1"/>
    <property type="molecule type" value="Genomic_DNA"/>
</dbReference>
<keyword evidence="1" id="KW-0596">Phosphopantetheine</keyword>
<protein>
    <recommendedName>
        <fullName evidence="3">Carrier domain-containing protein</fullName>
    </recommendedName>
</protein>
<organism evidence="4 5">
    <name type="scientific">Kitasatospora phosalacinea</name>
    <dbReference type="NCBI Taxonomy" id="2065"/>
    <lineage>
        <taxon>Bacteria</taxon>
        <taxon>Bacillati</taxon>
        <taxon>Actinomycetota</taxon>
        <taxon>Actinomycetes</taxon>
        <taxon>Kitasatosporales</taxon>
        <taxon>Streptomycetaceae</taxon>
        <taxon>Kitasatospora</taxon>
    </lineage>
</organism>
<evidence type="ECO:0000259" key="3">
    <source>
        <dbReference type="PROSITE" id="PS50075"/>
    </source>
</evidence>
<sequence length="93" mass="9733">MTDQPAQTSPLHLRVAEMAVAASDGSLPLDGVVAGTATFADFGMSSLSFLRLIDSLENEFGIYVDLEEAAGTLTTVDGLLRYMDGQGIDVHAG</sequence>
<evidence type="ECO:0000256" key="2">
    <source>
        <dbReference type="ARBA" id="ARBA00022553"/>
    </source>
</evidence>
<accession>A0A9W6PNE0</accession>
<evidence type="ECO:0000256" key="1">
    <source>
        <dbReference type="ARBA" id="ARBA00022450"/>
    </source>
</evidence>
<dbReference type="OrthoDB" id="3404602at2"/>
<evidence type="ECO:0000313" key="5">
    <source>
        <dbReference type="Proteomes" id="UP001165143"/>
    </source>
</evidence>
<dbReference type="Gene3D" id="1.10.1200.10">
    <property type="entry name" value="ACP-like"/>
    <property type="match status" value="1"/>
</dbReference>
<dbReference type="PROSITE" id="PS50075">
    <property type="entry name" value="CARRIER"/>
    <property type="match status" value="1"/>
</dbReference>
<comment type="caution">
    <text evidence="4">The sequence shown here is derived from an EMBL/GenBank/DDBJ whole genome shotgun (WGS) entry which is preliminary data.</text>
</comment>
<evidence type="ECO:0000313" key="4">
    <source>
        <dbReference type="EMBL" id="GLW59450.1"/>
    </source>
</evidence>
<gene>
    <name evidence="4" type="ORF">Kpho01_74600</name>
</gene>
<dbReference type="RefSeq" id="WP_033256875.1">
    <property type="nucleotide sequence ID" value="NZ_BSRX01000083.1"/>
</dbReference>
<feature type="domain" description="Carrier" evidence="3">
    <location>
        <begin position="9"/>
        <end position="87"/>
    </location>
</feature>
<dbReference type="SUPFAM" id="SSF47336">
    <property type="entry name" value="ACP-like"/>
    <property type="match status" value="1"/>
</dbReference>
<dbReference type="Proteomes" id="UP001165143">
    <property type="component" value="Unassembled WGS sequence"/>
</dbReference>
<dbReference type="InterPro" id="IPR036736">
    <property type="entry name" value="ACP-like_sf"/>
</dbReference>
<dbReference type="PROSITE" id="PS00012">
    <property type="entry name" value="PHOSPHOPANTETHEINE"/>
    <property type="match status" value="1"/>
</dbReference>
<keyword evidence="2" id="KW-0597">Phosphoprotein</keyword>
<dbReference type="AlphaFoldDB" id="A0A9W6PNE0"/>
<dbReference type="InterPro" id="IPR009081">
    <property type="entry name" value="PP-bd_ACP"/>
</dbReference>
<dbReference type="Pfam" id="PF00550">
    <property type="entry name" value="PP-binding"/>
    <property type="match status" value="1"/>
</dbReference>
<proteinExistence type="predicted"/>
<name>A0A9W6PNE0_9ACTN</name>